<feature type="region of interest" description="Disordered" evidence="5">
    <location>
        <begin position="444"/>
        <end position="579"/>
    </location>
</feature>
<evidence type="ECO:0000256" key="5">
    <source>
        <dbReference type="SAM" id="MobiDB-lite"/>
    </source>
</evidence>
<dbReference type="RefSeq" id="XP_001742248.1">
    <property type="nucleotide sequence ID" value="XM_001742196.1"/>
</dbReference>
<dbReference type="STRING" id="81824.A9UPV4"/>
<evidence type="ECO:0000256" key="3">
    <source>
        <dbReference type="PROSITE-ProRule" id="PRU00023"/>
    </source>
</evidence>
<dbReference type="InterPro" id="IPR036770">
    <property type="entry name" value="Ankyrin_rpt-contain_sf"/>
</dbReference>
<evidence type="ECO:0000256" key="2">
    <source>
        <dbReference type="ARBA" id="ARBA00023043"/>
    </source>
</evidence>
<accession>A9UPV4</accession>
<dbReference type="SUPFAM" id="SSF48403">
    <property type="entry name" value="Ankyrin repeat"/>
    <property type="match status" value="1"/>
</dbReference>
<dbReference type="InParanoid" id="A9UPV4"/>
<name>A9UPV4_MONBE</name>
<dbReference type="Pfam" id="PF12796">
    <property type="entry name" value="Ank_2"/>
    <property type="match status" value="1"/>
</dbReference>
<keyword evidence="2 3" id="KW-0040">ANK repeat</keyword>
<keyword evidence="4" id="KW-0175">Coiled coil</keyword>
<dbReference type="Gene3D" id="1.25.40.20">
    <property type="entry name" value="Ankyrin repeat-containing domain"/>
    <property type="match status" value="1"/>
</dbReference>
<keyword evidence="1" id="KW-0677">Repeat</keyword>
<organism evidence="6 7">
    <name type="scientific">Monosiga brevicollis</name>
    <name type="common">Choanoflagellate</name>
    <dbReference type="NCBI Taxonomy" id="81824"/>
    <lineage>
        <taxon>Eukaryota</taxon>
        <taxon>Choanoflagellata</taxon>
        <taxon>Craspedida</taxon>
        <taxon>Salpingoecidae</taxon>
        <taxon>Monosiga</taxon>
    </lineage>
</organism>
<dbReference type="SMART" id="SM00248">
    <property type="entry name" value="ANK"/>
    <property type="match status" value="2"/>
</dbReference>
<dbReference type="PANTHER" id="PTHR24201:SF15">
    <property type="entry name" value="ANKYRIN REPEAT DOMAIN-CONTAINING PROTEIN 66"/>
    <property type="match status" value="1"/>
</dbReference>
<dbReference type="PROSITE" id="PS50297">
    <property type="entry name" value="ANK_REP_REGION"/>
    <property type="match status" value="1"/>
</dbReference>
<dbReference type="AlphaFoldDB" id="A9UPV4"/>
<gene>
    <name evidence="6" type="ORF">MONBRDRAFT_35550</name>
</gene>
<feature type="compositionally biased region" description="Polar residues" evidence="5">
    <location>
        <begin position="314"/>
        <end position="325"/>
    </location>
</feature>
<feature type="compositionally biased region" description="Low complexity" evidence="5">
    <location>
        <begin position="213"/>
        <end position="249"/>
    </location>
</feature>
<dbReference type="InterPro" id="IPR002110">
    <property type="entry name" value="Ankyrin_rpt"/>
</dbReference>
<sequence length="579" mass="61777">MAGSGEIDVSKFFKAVIAGDFGVVERGLSEGIKPDVTDRDGWTAAGRAVQKNRSGVLQLMLEHGLDANLSGSSGITLLHVAAAANKPLMCKMLLQAGADANVKNELGRTPLDVAQPDALELLTHALKGNVEPVVGDADYYVDGEQVYCQDKHGFWWPAVVTEVKPGNWYNAHFPGYGRREDVTVKAEGLMKINRATVTRFEEQREAHQIQTKPTLTSGAGATPTGPGSVKRRASTSSKPAASPTPKSTPNGNKAPAGKRKKLVPNASSSENVAPNPLVGNVTRVIELLRQHQEDLLHQADSMNGGSNEADRHASTTSQANSAQQATITRLEHELQSSQAETRQVRSLLDAERREVLARDETIRSLTSQLATIENDAKRDVRAAEARLSAAEKAAEEKAAAANALAASNDLREKNKQIGQLKSELAQVTAQINYYKRKYEEASTALQNTHATPEATASGSHDSHDSSPADSTTRPAQPSSLPTVPIPSIAPGAEASGAPKPSTTTPFRRAGPGKILGNRPESEDDDEDDDDDDDEDDDKEETTADVAQNKVHDEELAANKASEADVTPTNAMPAPKDEAA</sequence>
<reference evidence="6 7" key="1">
    <citation type="journal article" date="2008" name="Nature">
        <title>The genome of the choanoflagellate Monosiga brevicollis and the origin of metazoans.</title>
        <authorList>
            <consortium name="JGI Sequencing"/>
            <person name="King N."/>
            <person name="Westbrook M.J."/>
            <person name="Young S.L."/>
            <person name="Kuo A."/>
            <person name="Abedin M."/>
            <person name="Chapman J."/>
            <person name="Fairclough S."/>
            <person name="Hellsten U."/>
            <person name="Isogai Y."/>
            <person name="Letunic I."/>
            <person name="Marr M."/>
            <person name="Pincus D."/>
            <person name="Putnam N."/>
            <person name="Rokas A."/>
            <person name="Wright K.J."/>
            <person name="Zuzow R."/>
            <person name="Dirks W."/>
            <person name="Good M."/>
            <person name="Goodstein D."/>
            <person name="Lemons D."/>
            <person name="Li W."/>
            <person name="Lyons J.B."/>
            <person name="Morris A."/>
            <person name="Nichols S."/>
            <person name="Richter D.J."/>
            <person name="Salamov A."/>
            <person name="Bork P."/>
            <person name="Lim W.A."/>
            <person name="Manning G."/>
            <person name="Miller W.T."/>
            <person name="McGinnis W."/>
            <person name="Shapiro H."/>
            <person name="Tjian R."/>
            <person name="Grigoriev I.V."/>
            <person name="Rokhsar D."/>
        </authorList>
    </citation>
    <scope>NUCLEOTIDE SEQUENCE [LARGE SCALE GENOMIC DNA]</scope>
    <source>
        <strain evidence="7">MX1 / ATCC 50154</strain>
    </source>
</reference>
<dbReference type="KEGG" id="mbr:MONBRDRAFT_35550"/>
<feature type="region of interest" description="Disordered" evidence="5">
    <location>
        <begin position="201"/>
        <end position="276"/>
    </location>
</feature>
<dbReference type="EMBL" id="CH991543">
    <property type="protein sequence ID" value="EDQ92486.1"/>
    <property type="molecule type" value="Genomic_DNA"/>
</dbReference>
<dbReference type="InterPro" id="IPR016197">
    <property type="entry name" value="Chromo-like_dom_sf"/>
</dbReference>
<feature type="region of interest" description="Disordered" evidence="5">
    <location>
        <begin position="300"/>
        <end position="325"/>
    </location>
</feature>
<evidence type="ECO:0000313" key="7">
    <source>
        <dbReference type="Proteomes" id="UP000001357"/>
    </source>
</evidence>
<feature type="compositionally biased region" description="Acidic residues" evidence="5">
    <location>
        <begin position="521"/>
        <end position="539"/>
    </location>
</feature>
<dbReference type="PANTHER" id="PTHR24201">
    <property type="entry name" value="ANK_REP_REGION DOMAIN-CONTAINING PROTEIN"/>
    <property type="match status" value="1"/>
</dbReference>
<dbReference type="Gene3D" id="1.10.287.2610">
    <property type="match status" value="1"/>
</dbReference>
<dbReference type="OMA" id="ANKPLMC"/>
<dbReference type="eggNOG" id="KOG0504">
    <property type="taxonomic scope" value="Eukaryota"/>
</dbReference>
<protein>
    <submittedName>
        <fullName evidence="6">Uncharacterized protein</fullName>
    </submittedName>
</protein>
<evidence type="ECO:0000256" key="1">
    <source>
        <dbReference type="ARBA" id="ARBA00022737"/>
    </source>
</evidence>
<feature type="coiled-coil region" evidence="4">
    <location>
        <begin position="373"/>
        <end position="437"/>
    </location>
</feature>
<dbReference type="SUPFAM" id="SSF54160">
    <property type="entry name" value="Chromo domain-like"/>
    <property type="match status" value="1"/>
</dbReference>
<evidence type="ECO:0000256" key="4">
    <source>
        <dbReference type="SAM" id="Coils"/>
    </source>
</evidence>
<proteinExistence type="predicted"/>
<dbReference type="GeneID" id="5887440"/>
<feature type="repeat" description="ANK" evidence="3">
    <location>
        <begin position="73"/>
        <end position="105"/>
    </location>
</feature>
<keyword evidence="7" id="KW-1185">Reference proteome</keyword>
<dbReference type="PROSITE" id="PS50088">
    <property type="entry name" value="ANK_REPEAT"/>
    <property type="match status" value="1"/>
</dbReference>
<dbReference type="Proteomes" id="UP000001357">
    <property type="component" value="Unassembled WGS sequence"/>
</dbReference>
<dbReference type="InterPro" id="IPR050776">
    <property type="entry name" value="Ank_Repeat/CDKN_Inhibitor"/>
</dbReference>
<evidence type="ECO:0000313" key="6">
    <source>
        <dbReference type="EMBL" id="EDQ92486.1"/>
    </source>
</evidence>